<dbReference type="EMBL" id="CAJNOH010000011">
    <property type="protein sequence ID" value="CAF0747299.1"/>
    <property type="molecule type" value="Genomic_DNA"/>
</dbReference>
<dbReference type="PROSITE" id="PS50600">
    <property type="entry name" value="ULP_PROTEASE"/>
    <property type="match status" value="1"/>
</dbReference>
<dbReference type="Proteomes" id="UP000663854">
    <property type="component" value="Unassembled WGS sequence"/>
</dbReference>
<name>A0A813N5K2_9BILA</name>
<accession>A0A813N5K2</accession>
<dbReference type="Pfam" id="PF02902">
    <property type="entry name" value="Peptidase_C48"/>
    <property type="match status" value="1"/>
</dbReference>
<dbReference type="Gene3D" id="3.40.395.10">
    <property type="entry name" value="Adenoviral Proteinase, Chain A"/>
    <property type="match status" value="1"/>
</dbReference>
<organism evidence="6 9">
    <name type="scientific">Rotaria sordida</name>
    <dbReference type="NCBI Taxonomy" id="392033"/>
    <lineage>
        <taxon>Eukaryota</taxon>
        <taxon>Metazoa</taxon>
        <taxon>Spiralia</taxon>
        <taxon>Gnathifera</taxon>
        <taxon>Rotifera</taxon>
        <taxon>Eurotatoria</taxon>
        <taxon>Bdelloidea</taxon>
        <taxon>Philodinida</taxon>
        <taxon>Philodinidae</taxon>
        <taxon>Rotaria</taxon>
    </lineage>
</organism>
<keyword evidence="2" id="KW-0645">Protease</keyword>
<dbReference type="GO" id="GO:0008234">
    <property type="term" value="F:cysteine-type peptidase activity"/>
    <property type="evidence" value="ECO:0007669"/>
    <property type="project" value="UniProtKB-KW"/>
</dbReference>
<evidence type="ECO:0000256" key="1">
    <source>
        <dbReference type="ARBA" id="ARBA00005234"/>
    </source>
</evidence>
<dbReference type="AlphaFoldDB" id="A0A813N5K2"/>
<comment type="caution">
    <text evidence="6">The sequence shown here is derived from an EMBL/GenBank/DDBJ whole genome shotgun (WGS) entry which is preliminary data.</text>
</comment>
<dbReference type="EMBL" id="CAJNOL010000010">
    <property type="protein sequence ID" value="CAF0738372.1"/>
    <property type="molecule type" value="Genomic_DNA"/>
</dbReference>
<evidence type="ECO:0000313" key="6">
    <source>
        <dbReference type="EMBL" id="CAF0733914.1"/>
    </source>
</evidence>
<evidence type="ECO:0000259" key="5">
    <source>
        <dbReference type="PROSITE" id="PS50600"/>
    </source>
</evidence>
<dbReference type="SUPFAM" id="SSF54001">
    <property type="entry name" value="Cysteine proteinases"/>
    <property type="match status" value="1"/>
</dbReference>
<keyword evidence="9" id="KW-1185">Reference proteome</keyword>
<evidence type="ECO:0000313" key="9">
    <source>
        <dbReference type="Proteomes" id="UP000663870"/>
    </source>
</evidence>
<dbReference type="PANTHER" id="PTHR46468:SF1">
    <property type="entry name" value="SENTRIN-SPECIFIC PROTEASE 8"/>
    <property type="match status" value="1"/>
</dbReference>
<dbReference type="GO" id="GO:0019784">
    <property type="term" value="F:deNEDDylase activity"/>
    <property type="evidence" value="ECO:0007669"/>
    <property type="project" value="InterPro"/>
</dbReference>
<dbReference type="InterPro" id="IPR003653">
    <property type="entry name" value="Peptidase_C48_C"/>
</dbReference>
<keyword evidence="4" id="KW-0788">Thiol protease</keyword>
<evidence type="ECO:0000256" key="2">
    <source>
        <dbReference type="ARBA" id="ARBA00022670"/>
    </source>
</evidence>
<dbReference type="EMBL" id="CAJNOL010000007">
    <property type="protein sequence ID" value="CAF0733914.1"/>
    <property type="molecule type" value="Genomic_DNA"/>
</dbReference>
<comment type="similarity">
    <text evidence="1">Belongs to the peptidase C48 family.</text>
</comment>
<evidence type="ECO:0000313" key="7">
    <source>
        <dbReference type="EMBL" id="CAF0738372.1"/>
    </source>
</evidence>
<keyword evidence="3" id="KW-0378">Hydrolase</keyword>
<evidence type="ECO:0000256" key="3">
    <source>
        <dbReference type="ARBA" id="ARBA00022801"/>
    </source>
</evidence>
<dbReference type="GO" id="GO:0000338">
    <property type="term" value="P:protein deneddylation"/>
    <property type="evidence" value="ECO:0007669"/>
    <property type="project" value="TreeGrafter"/>
</dbReference>
<sequence>MSSSLESDPILVSYQDSIVRLSNLKTLDDSNWLDDNIITFAFEYLQYESKFTNDMKNLFVFVTPPVVQLLKMSDNLFAEQLLQSIDFLEKKFLILPINDNTRVTVFGGSHWSLLILSIQEKILYHFDSMSLLNDHTAKEVQQKFQAFFHDDHITLINCRCPQQKNGFDCGLYVIVIVEEFCRFIYEYYSLKNSNKDKYDKDLFEKFMNEINQCISSEYINQRRKQLKTLLESMSINRKK</sequence>
<dbReference type="InterPro" id="IPR038765">
    <property type="entry name" value="Papain-like_cys_pep_sf"/>
</dbReference>
<gene>
    <name evidence="6" type="ORF">JXQ802_LOCUS698</name>
    <name evidence="7" type="ORF">JXQ802_LOCUS971</name>
    <name evidence="8" type="ORF">PYM288_LOCUS1898</name>
</gene>
<dbReference type="InterPro" id="IPR044613">
    <property type="entry name" value="Nep1/2-like"/>
</dbReference>
<evidence type="ECO:0000313" key="8">
    <source>
        <dbReference type="EMBL" id="CAF0747299.1"/>
    </source>
</evidence>
<evidence type="ECO:0000256" key="4">
    <source>
        <dbReference type="ARBA" id="ARBA00022807"/>
    </source>
</evidence>
<protein>
    <recommendedName>
        <fullName evidence="5">Ubiquitin-like protease family profile domain-containing protein</fullName>
    </recommendedName>
</protein>
<dbReference type="PANTHER" id="PTHR46468">
    <property type="entry name" value="SENTRIN-SPECIFIC PROTEASE 8"/>
    <property type="match status" value="1"/>
</dbReference>
<reference evidence="6" key="1">
    <citation type="submission" date="2021-02" db="EMBL/GenBank/DDBJ databases">
        <authorList>
            <person name="Nowell W R."/>
        </authorList>
    </citation>
    <scope>NUCLEOTIDE SEQUENCE</scope>
</reference>
<dbReference type="Proteomes" id="UP000663870">
    <property type="component" value="Unassembled WGS sequence"/>
</dbReference>
<dbReference type="GO" id="GO:0006508">
    <property type="term" value="P:proteolysis"/>
    <property type="evidence" value="ECO:0007669"/>
    <property type="project" value="UniProtKB-KW"/>
</dbReference>
<proteinExistence type="inferred from homology"/>
<feature type="domain" description="Ubiquitin-like protease family profile" evidence="5">
    <location>
        <begin position="17"/>
        <end position="180"/>
    </location>
</feature>